<dbReference type="InterPro" id="IPR002711">
    <property type="entry name" value="HNH"/>
</dbReference>
<proteinExistence type="predicted"/>
<dbReference type="Pfam" id="PF01844">
    <property type="entry name" value="HNH"/>
    <property type="match status" value="1"/>
</dbReference>
<dbReference type="EMBL" id="BASZ01000016">
    <property type="protein sequence ID" value="GAD51072.1"/>
    <property type="molecule type" value="Genomic_DNA"/>
</dbReference>
<dbReference type="GO" id="GO:0008270">
    <property type="term" value="F:zinc ion binding"/>
    <property type="evidence" value="ECO:0007669"/>
    <property type="project" value="InterPro"/>
</dbReference>
<organism evidence="2 3">
    <name type="scientific">Caenibius tardaugens NBRC 16725</name>
    <dbReference type="NCBI Taxonomy" id="1219035"/>
    <lineage>
        <taxon>Bacteria</taxon>
        <taxon>Pseudomonadati</taxon>
        <taxon>Pseudomonadota</taxon>
        <taxon>Alphaproteobacteria</taxon>
        <taxon>Sphingomonadales</taxon>
        <taxon>Erythrobacteraceae</taxon>
        <taxon>Caenibius</taxon>
    </lineage>
</organism>
<dbReference type="CDD" id="cd00085">
    <property type="entry name" value="HNHc"/>
    <property type="match status" value="1"/>
</dbReference>
<evidence type="ECO:0000259" key="1">
    <source>
        <dbReference type="SMART" id="SM00507"/>
    </source>
</evidence>
<dbReference type="InterPro" id="IPR003615">
    <property type="entry name" value="HNH_nuc"/>
</dbReference>
<dbReference type="GO" id="GO:0003676">
    <property type="term" value="F:nucleic acid binding"/>
    <property type="evidence" value="ECO:0007669"/>
    <property type="project" value="InterPro"/>
</dbReference>
<feature type="domain" description="HNH nuclease" evidence="1">
    <location>
        <begin position="90"/>
        <end position="142"/>
    </location>
</feature>
<accession>U2YQT1</accession>
<dbReference type="KEGG" id="ntd:EGO55_19450"/>
<keyword evidence="3" id="KW-1185">Reference proteome</keyword>
<dbReference type="AlphaFoldDB" id="U2YQT1"/>
<dbReference type="Gene3D" id="1.10.30.50">
    <property type="match status" value="1"/>
</dbReference>
<sequence>MWRVDKPTITAEDAFETCISRIRDAGLKQRMEDITASVVASAAAYDAAAEQGRLHTTAVHTGVNGSVTTKEMIRLYDGRMAAAKSPGRGIYDALIASAEHGRCPFCGHRVVSTLDHVLPKAHYPALAVAPHNLVPSCADCNKTKHDQPLANEAQQYIHPYYDEIEGELWLRAEVLETAPASVRFFVEPFEGWPNILGQRVENHFTRLGLSKLYSSQAAQELVSIRYQVTALHDRLGADGVRQFLAESHASRSNARPNSWQTAFYSALSESDWYCNGGFA</sequence>
<reference evidence="2 3" key="1">
    <citation type="submission" date="2013-09" db="EMBL/GenBank/DDBJ databases">
        <title>Whole genome shotgun sequence of Novosphingobium tardaugens NBRC 16725.</title>
        <authorList>
            <person name="Isaki S."/>
            <person name="Hosoyama A."/>
            <person name="Tsuchikane K."/>
            <person name="Katsumata H."/>
            <person name="Ando Y."/>
            <person name="Yamazaki S."/>
            <person name="Fujita N."/>
        </authorList>
    </citation>
    <scope>NUCLEOTIDE SEQUENCE [LARGE SCALE GENOMIC DNA]</scope>
    <source>
        <strain evidence="2 3">NBRC 16725</strain>
    </source>
</reference>
<protein>
    <recommendedName>
        <fullName evidence="1">HNH nuclease domain-containing protein</fullName>
    </recommendedName>
</protein>
<dbReference type="GO" id="GO:0004519">
    <property type="term" value="F:endonuclease activity"/>
    <property type="evidence" value="ECO:0007669"/>
    <property type="project" value="InterPro"/>
</dbReference>
<comment type="caution">
    <text evidence="2">The sequence shown here is derived from an EMBL/GenBank/DDBJ whole genome shotgun (WGS) entry which is preliminary data.</text>
</comment>
<evidence type="ECO:0000313" key="3">
    <source>
        <dbReference type="Proteomes" id="UP000016568"/>
    </source>
</evidence>
<name>U2YQT1_9SPHN</name>
<dbReference type="OrthoDB" id="9816185at2"/>
<dbReference type="Proteomes" id="UP000016568">
    <property type="component" value="Unassembled WGS sequence"/>
</dbReference>
<dbReference type="eggNOG" id="COG1403">
    <property type="taxonomic scope" value="Bacteria"/>
</dbReference>
<dbReference type="RefSeq" id="WP_021691890.1">
    <property type="nucleotide sequence ID" value="NZ_BASZ01000016.1"/>
</dbReference>
<dbReference type="SMART" id="SM00507">
    <property type="entry name" value="HNHc"/>
    <property type="match status" value="1"/>
</dbReference>
<gene>
    <name evidence="2" type="ORF">NT2_16_00075</name>
</gene>
<evidence type="ECO:0000313" key="2">
    <source>
        <dbReference type="EMBL" id="GAD51072.1"/>
    </source>
</evidence>